<dbReference type="Pfam" id="PF00583">
    <property type="entry name" value="Acetyltransf_1"/>
    <property type="match status" value="1"/>
</dbReference>
<name>A0A3S5CQ46_9PLAT</name>
<protein>
    <recommendedName>
        <fullName evidence="2">N-acetyltransferase domain-containing protein</fullName>
    </recommendedName>
</protein>
<dbReference type="PANTHER" id="PTHR13947:SF37">
    <property type="entry name" value="LD18367P"/>
    <property type="match status" value="1"/>
</dbReference>
<dbReference type="GO" id="GO:0008080">
    <property type="term" value="F:N-acetyltransferase activity"/>
    <property type="evidence" value="ECO:0007669"/>
    <property type="project" value="InterPro"/>
</dbReference>
<organism evidence="3 4">
    <name type="scientific">Protopolystoma xenopodis</name>
    <dbReference type="NCBI Taxonomy" id="117903"/>
    <lineage>
        <taxon>Eukaryota</taxon>
        <taxon>Metazoa</taxon>
        <taxon>Spiralia</taxon>
        <taxon>Lophotrochozoa</taxon>
        <taxon>Platyhelminthes</taxon>
        <taxon>Monogenea</taxon>
        <taxon>Polyopisthocotylea</taxon>
        <taxon>Polystomatidea</taxon>
        <taxon>Polystomatidae</taxon>
        <taxon>Protopolystoma</taxon>
    </lineage>
</organism>
<feature type="domain" description="N-acetyltransferase" evidence="2">
    <location>
        <begin position="1"/>
        <end position="97"/>
    </location>
</feature>
<dbReference type="InterPro" id="IPR050769">
    <property type="entry name" value="NAT_camello-type"/>
</dbReference>
<dbReference type="AlphaFoldDB" id="A0A3S5CQ46"/>
<reference evidence="3" key="1">
    <citation type="submission" date="2018-11" db="EMBL/GenBank/DDBJ databases">
        <authorList>
            <consortium name="Pathogen Informatics"/>
        </authorList>
    </citation>
    <scope>NUCLEOTIDE SEQUENCE</scope>
</reference>
<dbReference type="OrthoDB" id="41532at2759"/>
<accession>A0A3S5CQ46</accession>
<evidence type="ECO:0000259" key="2">
    <source>
        <dbReference type="PROSITE" id="PS51186"/>
    </source>
</evidence>
<keyword evidence="4" id="KW-1185">Reference proteome</keyword>
<evidence type="ECO:0000313" key="3">
    <source>
        <dbReference type="EMBL" id="VEL39088.1"/>
    </source>
</evidence>
<keyword evidence="1" id="KW-0808">Transferase</keyword>
<dbReference type="EMBL" id="CAAALY010260036">
    <property type="protein sequence ID" value="VEL39088.1"/>
    <property type="molecule type" value="Genomic_DNA"/>
</dbReference>
<dbReference type="PROSITE" id="PS51186">
    <property type="entry name" value="GNAT"/>
    <property type="match status" value="1"/>
</dbReference>
<dbReference type="CDD" id="cd04301">
    <property type="entry name" value="NAT_SF"/>
    <property type="match status" value="1"/>
</dbReference>
<dbReference type="Proteomes" id="UP000784294">
    <property type="component" value="Unassembled WGS sequence"/>
</dbReference>
<dbReference type="PANTHER" id="PTHR13947">
    <property type="entry name" value="GNAT FAMILY N-ACETYLTRANSFERASE"/>
    <property type="match status" value="1"/>
</dbReference>
<evidence type="ECO:0000313" key="4">
    <source>
        <dbReference type="Proteomes" id="UP000784294"/>
    </source>
</evidence>
<gene>
    <name evidence="3" type="ORF">PXEA_LOCUS32528</name>
</gene>
<dbReference type="Gene3D" id="3.40.630.30">
    <property type="match status" value="1"/>
</dbReference>
<comment type="caution">
    <text evidence="3">The sequence shown here is derived from an EMBL/GenBank/DDBJ whole genome shotgun (WGS) entry which is preliminary data.</text>
</comment>
<dbReference type="InterPro" id="IPR000182">
    <property type="entry name" value="GNAT_dom"/>
</dbReference>
<sequence>MEAEKESSEASVASVETDEPCLAAVSSAEVGEIVRVFILPAWRKHGLGSRLMGHLEAHARQRAGYRRLKLETSQFQDKARLMRRDHLRRLFATTGCF</sequence>
<proteinExistence type="predicted"/>
<dbReference type="InterPro" id="IPR016181">
    <property type="entry name" value="Acyl_CoA_acyltransferase"/>
</dbReference>
<evidence type="ECO:0000256" key="1">
    <source>
        <dbReference type="ARBA" id="ARBA00022679"/>
    </source>
</evidence>
<dbReference type="SUPFAM" id="SSF55729">
    <property type="entry name" value="Acyl-CoA N-acyltransferases (Nat)"/>
    <property type="match status" value="1"/>
</dbReference>